<dbReference type="PANTHER" id="PTHR14269">
    <property type="entry name" value="CDP-DIACYLGLYCEROL--GLYCEROL-3-PHOSPHATE 3-PHOSPHATIDYLTRANSFERASE-RELATED"/>
    <property type="match status" value="1"/>
</dbReference>
<dbReference type="AlphaFoldDB" id="A0A2C9D9A9"/>
<evidence type="ECO:0000256" key="17">
    <source>
        <dbReference type="SAM" id="Phobius"/>
    </source>
</evidence>
<evidence type="ECO:0000256" key="12">
    <source>
        <dbReference type="ARBA" id="ARBA00023136"/>
    </source>
</evidence>
<evidence type="ECO:0000256" key="15">
    <source>
        <dbReference type="ARBA" id="ARBA00048586"/>
    </source>
</evidence>
<comment type="similarity">
    <text evidence="4 16">Belongs to the CDP-alcohol phosphatidyltransferase class-I family.</text>
</comment>
<dbReference type="PIRSF" id="PIRSF000847">
    <property type="entry name" value="Phos_ph_gly_syn"/>
    <property type="match status" value="1"/>
</dbReference>
<feature type="transmembrane region" description="Helical" evidence="17">
    <location>
        <begin position="7"/>
        <end position="23"/>
    </location>
</feature>
<evidence type="ECO:0000256" key="13">
    <source>
        <dbReference type="ARBA" id="ARBA00023209"/>
    </source>
</evidence>
<dbReference type="Pfam" id="PF01066">
    <property type="entry name" value="CDP-OH_P_transf"/>
    <property type="match status" value="1"/>
</dbReference>
<dbReference type="PANTHER" id="PTHR14269:SF62">
    <property type="entry name" value="CDP-DIACYLGLYCEROL--GLYCEROL-3-PHOSPHATE 3-PHOSPHATIDYLTRANSFERASE 1, CHLOROPLASTIC"/>
    <property type="match status" value="1"/>
</dbReference>
<dbReference type="InterPro" id="IPR048254">
    <property type="entry name" value="CDP_ALCOHOL_P_TRANSF_CS"/>
</dbReference>
<evidence type="ECO:0000256" key="10">
    <source>
        <dbReference type="ARBA" id="ARBA00022989"/>
    </source>
</evidence>
<keyword evidence="8 16" id="KW-0808">Transferase</keyword>
<evidence type="ECO:0000256" key="3">
    <source>
        <dbReference type="ARBA" id="ARBA00005189"/>
    </source>
</evidence>
<proteinExistence type="inferred from homology"/>
<evidence type="ECO:0000256" key="9">
    <source>
        <dbReference type="ARBA" id="ARBA00022692"/>
    </source>
</evidence>
<comment type="catalytic activity">
    <reaction evidence="15">
        <text>a CDP-1,2-diacyl-sn-glycerol + sn-glycerol 3-phosphate = a 1,2-diacyl-sn-glycero-3-phospho-(1'-sn-glycero-3'-phosphate) + CMP + H(+)</text>
        <dbReference type="Rhea" id="RHEA:12593"/>
        <dbReference type="ChEBI" id="CHEBI:15378"/>
        <dbReference type="ChEBI" id="CHEBI:57597"/>
        <dbReference type="ChEBI" id="CHEBI:58332"/>
        <dbReference type="ChEBI" id="CHEBI:60110"/>
        <dbReference type="ChEBI" id="CHEBI:60377"/>
        <dbReference type="EC" id="2.7.8.5"/>
    </reaction>
</comment>
<dbReference type="EMBL" id="LT960614">
    <property type="protein sequence ID" value="SON56321.1"/>
    <property type="molecule type" value="Genomic_DNA"/>
</dbReference>
<evidence type="ECO:0000256" key="14">
    <source>
        <dbReference type="ARBA" id="ARBA00023264"/>
    </source>
</evidence>
<dbReference type="InterPro" id="IPR043130">
    <property type="entry name" value="CDP-OH_PTrfase_TM_dom"/>
</dbReference>
<dbReference type="KEGG" id="hdi:HDIA_2780"/>
<dbReference type="Gene3D" id="1.20.120.1760">
    <property type="match status" value="1"/>
</dbReference>
<feature type="transmembrane region" description="Helical" evidence="17">
    <location>
        <begin position="125"/>
        <end position="144"/>
    </location>
</feature>
<keyword evidence="11" id="KW-0443">Lipid metabolism</keyword>
<dbReference type="Proteomes" id="UP000223606">
    <property type="component" value="Chromosome 1"/>
</dbReference>
<keyword evidence="19" id="KW-1185">Reference proteome</keyword>
<comment type="pathway">
    <text evidence="3">Lipid metabolism.</text>
</comment>
<evidence type="ECO:0000256" key="8">
    <source>
        <dbReference type="ARBA" id="ARBA00022679"/>
    </source>
</evidence>
<dbReference type="OrthoDB" id="9796672at2"/>
<evidence type="ECO:0000313" key="19">
    <source>
        <dbReference type="Proteomes" id="UP000223606"/>
    </source>
</evidence>
<evidence type="ECO:0000256" key="2">
    <source>
        <dbReference type="ARBA" id="ARBA00005042"/>
    </source>
</evidence>
<dbReference type="PROSITE" id="PS00379">
    <property type="entry name" value="CDP_ALCOHOL_P_TRANSF"/>
    <property type="match status" value="1"/>
</dbReference>
<keyword evidence="7" id="KW-0444">Lipid biosynthesis</keyword>
<sequence length="178" mass="19052">MTIPNIITILRLVAVPAFILLMLDRDFHLAMLFFVVAGVSDGIDGAIARHFNQTSELGAYLDPVADKSLLLSAFGTLGLVGVIPAWLVVLVFSRDVLIVGGVVLAWLMDRPVAIEPIMVSKVNTVAQIGYVTLVLAGLADYWSVPGLIDFGAILVSVLTMASAGAYLVSWMRHMAEPS</sequence>
<dbReference type="InterPro" id="IPR050324">
    <property type="entry name" value="CDP-alcohol_PTase-I"/>
</dbReference>
<dbReference type="FunFam" id="1.20.120.1760:FF:000033">
    <property type="entry name" value="CDP-alcohol phosphatidyltransferase"/>
    <property type="match status" value="1"/>
</dbReference>
<evidence type="ECO:0000256" key="11">
    <source>
        <dbReference type="ARBA" id="ARBA00023098"/>
    </source>
</evidence>
<evidence type="ECO:0000256" key="5">
    <source>
        <dbReference type="ARBA" id="ARBA00013170"/>
    </source>
</evidence>
<keyword evidence="13" id="KW-0594">Phospholipid biosynthesis</keyword>
<dbReference type="InterPro" id="IPR004570">
    <property type="entry name" value="Phosphatidylglycerol_P_synth"/>
</dbReference>
<accession>A0A2C9D9A9</accession>
<keyword evidence="12 17" id="KW-0472">Membrane</keyword>
<dbReference type="InterPro" id="IPR000462">
    <property type="entry name" value="CDP-OH_P_trans"/>
</dbReference>
<keyword evidence="10 17" id="KW-1133">Transmembrane helix</keyword>
<comment type="subcellular location">
    <subcellularLocation>
        <location evidence="1">Membrane</location>
        <topology evidence="1">Multi-pass membrane protein</topology>
    </subcellularLocation>
</comment>
<dbReference type="GO" id="GO:0046474">
    <property type="term" value="P:glycerophospholipid biosynthetic process"/>
    <property type="evidence" value="ECO:0007669"/>
    <property type="project" value="TreeGrafter"/>
</dbReference>
<name>A0A2C9D9A9_9HYPH</name>
<keyword evidence="9 17" id="KW-0812">Transmembrane</keyword>
<evidence type="ECO:0000256" key="4">
    <source>
        <dbReference type="ARBA" id="ARBA00010441"/>
    </source>
</evidence>
<gene>
    <name evidence="18" type="primary">pgsA2</name>
    <name evidence="18" type="ORF">HDIA_2780</name>
</gene>
<dbReference type="RefSeq" id="WP_099558907.1">
    <property type="nucleotide sequence ID" value="NZ_LT960614.1"/>
</dbReference>
<protein>
    <recommendedName>
        <fullName evidence="6">CDP-diacylglycerol--glycerol-3-phosphate 3-phosphatidyltransferase</fullName>
        <ecNumber evidence="5">2.7.8.5</ecNumber>
    </recommendedName>
</protein>
<organism evidence="18 19">
    <name type="scientific">Hartmannibacter diazotrophicus</name>
    <dbReference type="NCBI Taxonomy" id="1482074"/>
    <lineage>
        <taxon>Bacteria</taxon>
        <taxon>Pseudomonadati</taxon>
        <taxon>Pseudomonadota</taxon>
        <taxon>Alphaproteobacteria</taxon>
        <taxon>Hyphomicrobiales</taxon>
        <taxon>Pleomorphomonadaceae</taxon>
        <taxon>Hartmannibacter</taxon>
    </lineage>
</organism>
<evidence type="ECO:0000256" key="6">
    <source>
        <dbReference type="ARBA" id="ARBA00014944"/>
    </source>
</evidence>
<evidence type="ECO:0000256" key="7">
    <source>
        <dbReference type="ARBA" id="ARBA00022516"/>
    </source>
</evidence>
<evidence type="ECO:0000256" key="16">
    <source>
        <dbReference type="RuleBase" id="RU003750"/>
    </source>
</evidence>
<comment type="pathway">
    <text evidence="2">Phospholipid metabolism; phosphatidylglycerol biosynthesis; phosphatidylglycerol from CDP-diacylglycerol: step 1/2.</text>
</comment>
<feature type="transmembrane region" description="Helical" evidence="17">
    <location>
        <begin position="150"/>
        <end position="168"/>
    </location>
</feature>
<dbReference type="EC" id="2.7.8.5" evidence="5"/>
<evidence type="ECO:0000256" key="1">
    <source>
        <dbReference type="ARBA" id="ARBA00004141"/>
    </source>
</evidence>
<dbReference type="GO" id="GO:0016020">
    <property type="term" value="C:membrane"/>
    <property type="evidence" value="ECO:0007669"/>
    <property type="project" value="UniProtKB-SubCell"/>
</dbReference>
<feature type="transmembrane region" description="Helical" evidence="17">
    <location>
        <begin position="69"/>
        <end position="90"/>
    </location>
</feature>
<keyword evidence="14" id="KW-1208">Phospholipid metabolism</keyword>
<evidence type="ECO:0000313" key="18">
    <source>
        <dbReference type="EMBL" id="SON56321.1"/>
    </source>
</evidence>
<reference evidence="19" key="1">
    <citation type="submission" date="2017-09" db="EMBL/GenBank/DDBJ databases">
        <title>Genome sequence of Nannocystis excedens DSM 71.</title>
        <authorList>
            <person name="Blom J."/>
        </authorList>
    </citation>
    <scope>NUCLEOTIDE SEQUENCE [LARGE SCALE GENOMIC DNA]</scope>
    <source>
        <strain evidence="19">type strain: E19</strain>
    </source>
</reference>
<dbReference type="GO" id="GO:0008444">
    <property type="term" value="F:CDP-diacylglycerol-glycerol-3-phosphate 3-phosphatidyltransferase activity"/>
    <property type="evidence" value="ECO:0007669"/>
    <property type="project" value="UniProtKB-EC"/>
</dbReference>